<dbReference type="GO" id="GO:0016491">
    <property type="term" value="F:oxidoreductase activity"/>
    <property type="evidence" value="ECO:0007669"/>
    <property type="project" value="InterPro"/>
</dbReference>
<feature type="region of interest" description="Disordered" evidence="5">
    <location>
        <begin position="1"/>
        <end position="20"/>
    </location>
</feature>
<gene>
    <name evidence="8" type="ORF">SEMRO_1267_G257660.1</name>
</gene>
<comment type="subcellular location">
    <subcellularLocation>
        <location evidence="1">Membrane</location>
    </subcellularLocation>
</comment>
<proteinExistence type="predicted"/>
<evidence type="ECO:0000256" key="2">
    <source>
        <dbReference type="ARBA" id="ARBA00022692"/>
    </source>
</evidence>
<evidence type="ECO:0000313" key="9">
    <source>
        <dbReference type="Proteomes" id="UP001153069"/>
    </source>
</evidence>
<dbReference type="InterPro" id="IPR006694">
    <property type="entry name" value="Fatty_acid_hydroxylase"/>
</dbReference>
<evidence type="ECO:0000256" key="6">
    <source>
        <dbReference type="SAM" id="Phobius"/>
    </source>
</evidence>
<keyword evidence="4 6" id="KW-0472">Membrane</keyword>
<evidence type="ECO:0000313" key="8">
    <source>
        <dbReference type="EMBL" id="CAB9522095.1"/>
    </source>
</evidence>
<feature type="domain" description="Fatty acid hydroxylase" evidence="7">
    <location>
        <begin position="202"/>
        <end position="337"/>
    </location>
</feature>
<evidence type="ECO:0000256" key="5">
    <source>
        <dbReference type="SAM" id="MobiDB-lite"/>
    </source>
</evidence>
<feature type="transmembrane region" description="Helical" evidence="6">
    <location>
        <begin position="105"/>
        <end position="128"/>
    </location>
</feature>
<evidence type="ECO:0000256" key="4">
    <source>
        <dbReference type="ARBA" id="ARBA00023136"/>
    </source>
</evidence>
<reference evidence="8" key="1">
    <citation type="submission" date="2020-06" db="EMBL/GenBank/DDBJ databases">
        <authorList>
            <consortium name="Plant Systems Biology data submission"/>
        </authorList>
    </citation>
    <scope>NUCLEOTIDE SEQUENCE</scope>
    <source>
        <strain evidence="8">D6</strain>
    </source>
</reference>
<sequence length="353" mass="40717">MASSTTAAPTRAAASLQQQQQQQNAEEERLALLSLLNDVVSHLPNNREEAVKMIIPWLGMLVWPLIVSLPLLLSSSWSPISYQDLFPAEWYEYNPMNPSERPKPLGLFLGFVAVAIGNAFVIGFAYLYKFGYLSAVRGQEPPLIQRRLLANDYEFMEAVKAHLFQPEGFVLLGIYLASMWMFKLMPNSYYSFEGGIQWRETFLCLVLQDGFQFIMHRLEHALSPRLYQLSHKPHHRFINPKMFDAFNGSLADTILMILTPLYLTSNVMRTCNVWTYMAFGSTYSCWLTMLHSEYVLPWDGLFKRLGFGTPADHHVHHSIFKYNYGHLFMWFDIVAGTYRDPRDLAPKLFNPHV</sequence>
<dbReference type="Pfam" id="PF04116">
    <property type="entry name" value="FA_hydroxylase"/>
    <property type="match status" value="1"/>
</dbReference>
<dbReference type="Proteomes" id="UP001153069">
    <property type="component" value="Unassembled WGS sequence"/>
</dbReference>
<dbReference type="GO" id="GO:0016020">
    <property type="term" value="C:membrane"/>
    <property type="evidence" value="ECO:0007669"/>
    <property type="project" value="UniProtKB-SubCell"/>
</dbReference>
<comment type="caution">
    <text evidence="8">The sequence shown here is derived from an EMBL/GenBank/DDBJ whole genome shotgun (WGS) entry which is preliminary data.</text>
</comment>
<keyword evidence="3 6" id="KW-1133">Transmembrane helix</keyword>
<dbReference type="AlphaFoldDB" id="A0A9N8EP29"/>
<feature type="transmembrane region" description="Helical" evidence="6">
    <location>
        <begin position="54"/>
        <end position="73"/>
    </location>
</feature>
<keyword evidence="9" id="KW-1185">Reference proteome</keyword>
<dbReference type="GO" id="GO:0005506">
    <property type="term" value="F:iron ion binding"/>
    <property type="evidence" value="ECO:0007669"/>
    <property type="project" value="InterPro"/>
</dbReference>
<dbReference type="EMBL" id="CAICTM010001265">
    <property type="protein sequence ID" value="CAB9522095.1"/>
    <property type="molecule type" value="Genomic_DNA"/>
</dbReference>
<evidence type="ECO:0000259" key="7">
    <source>
        <dbReference type="Pfam" id="PF04116"/>
    </source>
</evidence>
<keyword evidence="2 6" id="KW-0812">Transmembrane</keyword>
<protein>
    <submittedName>
        <fullName evidence="8">Kelch-like</fullName>
    </submittedName>
</protein>
<dbReference type="GO" id="GO:0008610">
    <property type="term" value="P:lipid biosynthetic process"/>
    <property type="evidence" value="ECO:0007669"/>
    <property type="project" value="InterPro"/>
</dbReference>
<dbReference type="OrthoDB" id="408954at2759"/>
<feature type="transmembrane region" description="Helical" evidence="6">
    <location>
        <begin position="163"/>
        <end position="182"/>
    </location>
</feature>
<evidence type="ECO:0000256" key="1">
    <source>
        <dbReference type="ARBA" id="ARBA00004370"/>
    </source>
</evidence>
<dbReference type="InterPro" id="IPR050307">
    <property type="entry name" value="Sterol_Desaturase_Related"/>
</dbReference>
<dbReference type="PANTHER" id="PTHR11863">
    <property type="entry name" value="STEROL DESATURASE"/>
    <property type="match status" value="1"/>
</dbReference>
<evidence type="ECO:0000256" key="3">
    <source>
        <dbReference type="ARBA" id="ARBA00022989"/>
    </source>
</evidence>
<organism evidence="8 9">
    <name type="scientific">Seminavis robusta</name>
    <dbReference type="NCBI Taxonomy" id="568900"/>
    <lineage>
        <taxon>Eukaryota</taxon>
        <taxon>Sar</taxon>
        <taxon>Stramenopiles</taxon>
        <taxon>Ochrophyta</taxon>
        <taxon>Bacillariophyta</taxon>
        <taxon>Bacillariophyceae</taxon>
        <taxon>Bacillariophycidae</taxon>
        <taxon>Naviculales</taxon>
        <taxon>Naviculaceae</taxon>
        <taxon>Seminavis</taxon>
    </lineage>
</organism>
<name>A0A9N8EP29_9STRA</name>
<accession>A0A9N8EP29</accession>